<sequence length="98" mass="10279">MVNLPVSAGLGIGFAPEWTEGLPNRAFNPLALGYAFQPIAGIVGCVPSISSYVAACQTSTDCYALSHSAGCSGLMLGEERHSAGRPGLIFVRNCRSRY</sequence>
<accession>A0AAE8TZJ8</accession>
<name>A0AAE8TZJ8_9HYPH</name>
<dbReference type="AlphaFoldDB" id="A0AAE8TZJ8"/>
<dbReference type="Proteomes" id="UP000291892">
    <property type="component" value="Unassembled WGS sequence"/>
</dbReference>
<protein>
    <submittedName>
        <fullName evidence="1">Uncharacterized protein</fullName>
    </submittedName>
</protein>
<reference evidence="1 2" key="1">
    <citation type="submission" date="2019-02" db="EMBL/GenBank/DDBJ databases">
        <title>The genomic architecture of introgression among sibling species of bacteria.</title>
        <authorList>
            <person name="Cavassim M.I.A."/>
            <person name="Moeskjaer S."/>
            <person name="Moslemi C."/>
            <person name="Fields B."/>
            <person name="Bachmann A."/>
            <person name="Vilhjalmsson B."/>
            <person name="Schierup M.H."/>
            <person name="Young J.P.W."/>
            <person name="Andersen S.U."/>
        </authorList>
    </citation>
    <scope>NUCLEOTIDE SEQUENCE [LARGE SCALE GENOMIC DNA]</scope>
    <source>
        <strain evidence="1 2">SM42</strain>
        <plasmid evidence="1">pSM42_Rh02_Rh04</plasmid>
    </source>
</reference>
<dbReference type="EMBL" id="SIKX01000003">
    <property type="protein sequence ID" value="TBF05722.1"/>
    <property type="molecule type" value="Genomic_DNA"/>
</dbReference>
<gene>
    <name evidence="1" type="ORF">ELG94_34460</name>
</gene>
<geneLocation type="plasmid" evidence="1">
    <name>pSM42_Rh02_Rh04</name>
</geneLocation>
<keyword evidence="1" id="KW-0614">Plasmid</keyword>
<evidence type="ECO:0000313" key="1">
    <source>
        <dbReference type="EMBL" id="TBF05722.1"/>
    </source>
</evidence>
<comment type="caution">
    <text evidence="1">The sequence shown here is derived from an EMBL/GenBank/DDBJ whole genome shotgun (WGS) entry which is preliminary data.</text>
</comment>
<organism evidence="1 2">
    <name type="scientific">Rhizobium ruizarguesonis</name>
    <dbReference type="NCBI Taxonomy" id="2081791"/>
    <lineage>
        <taxon>Bacteria</taxon>
        <taxon>Pseudomonadati</taxon>
        <taxon>Pseudomonadota</taxon>
        <taxon>Alphaproteobacteria</taxon>
        <taxon>Hyphomicrobiales</taxon>
        <taxon>Rhizobiaceae</taxon>
        <taxon>Rhizobium/Agrobacterium group</taxon>
        <taxon>Rhizobium</taxon>
    </lineage>
</organism>
<evidence type="ECO:0000313" key="2">
    <source>
        <dbReference type="Proteomes" id="UP000291892"/>
    </source>
</evidence>
<proteinExistence type="predicted"/>